<proteinExistence type="predicted"/>
<evidence type="ECO:0000313" key="1">
    <source>
        <dbReference type="EMBL" id="MCT7377889.1"/>
    </source>
</evidence>
<gene>
    <name evidence="1" type="ORF">N5A92_22980</name>
</gene>
<reference evidence="1 2" key="1">
    <citation type="submission" date="2022-09" db="EMBL/GenBank/DDBJ databases">
        <title>Chelativorans salina sp. nov., a novel slightly halophilic bacterium isolated from a saline lake sediment enrichment.</title>
        <authorList>
            <person name="Gao L."/>
            <person name="Fang B.-Z."/>
            <person name="Li W.-J."/>
        </authorList>
    </citation>
    <scope>NUCLEOTIDE SEQUENCE [LARGE SCALE GENOMIC DNA]</scope>
    <source>
        <strain evidence="1 2">EGI FJ00035</strain>
    </source>
</reference>
<sequence length="40" mass="4747">MWLMIVALLFRPKPLAAYYYYEAIEKRLGGQARRDERSAV</sequence>
<evidence type="ECO:0000313" key="2">
    <source>
        <dbReference type="Proteomes" id="UP001320831"/>
    </source>
</evidence>
<protein>
    <submittedName>
        <fullName evidence="1">Uncharacterized protein</fullName>
    </submittedName>
</protein>
<organism evidence="1 2">
    <name type="scientific">Chelativorans salis</name>
    <dbReference type="NCBI Taxonomy" id="2978478"/>
    <lineage>
        <taxon>Bacteria</taxon>
        <taxon>Pseudomonadati</taxon>
        <taxon>Pseudomonadota</taxon>
        <taxon>Alphaproteobacteria</taxon>
        <taxon>Hyphomicrobiales</taxon>
        <taxon>Phyllobacteriaceae</taxon>
        <taxon>Chelativorans</taxon>
    </lineage>
</organism>
<accession>A0ABT2LTR4</accession>
<keyword evidence="2" id="KW-1185">Reference proteome</keyword>
<dbReference type="Proteomes" id="UP001320831">
    <property type="component" value="Unassembled WGS sequence"/>
</dbReference>
<comment type="caution">
    <text evidence="1">The sequence shown here is derived from an EMBL/GenBank/DDBJ whole genome shotgun (WGS) entry which is preliminary data.</text>
</comment>
<name>A0ABT2LTR4_9HYPH</name>
<dbReference type="EMBL" id="JAOCZP010000010">
    <property type="protein sequence ID" value="MCT7377889.1"/>
    <property type="molecule type" value="Genomic_DNA"/>
</dbReference>